<evidence type="ECO:0000313" key="2">
    <source>
        <dbReference type="Proteomes" id="UP000011572"/>
    </source>
</evidence>
<dbReference type="Proteomes" id="UP000011572">
    <property type="component" value="Unassembled WGS sequence"/>
</dbReference>
<dbReference type="EMBL" id="AOIW01000044">
    <property type="protein sequence ID" value="ELZ33822.1"/>
    <property type="molecule type" value="Genomic_DNA"/>
</dbReference>
<dbReference type="SUPFAM" id="SSF50118">
    <property type="entry name" value="Cell growth inhibitor/plasmid maintenance toxic component"/>
    <property type="match status" value="1"/>
</dbReference>
<name>M0DGG3_9EURY</name>
<gene>
    <name evidence="1" type="ORF">C473_07080</name>
</gene>
<sequence>MTRYERQDLVFAPDPFKSGSNPRPWLIISGDQMEFPGDMLCVACTKSSYPANYEITPDMIESGSLPDETTYCSPWLLATLKPANFAFRQATMTKAFTDMIAQDAEQYVDTGN</sequence>
<comment type="caution">
    <text evidence="1">The sequence shown here is derived from an EMBL/GenBank/DDBJ whole genome shotgun (WGS) entry which is preliminary data.</text>
</comment>
<accession>M0DGG3</accession>
<protein>
    <recommendedName>
        <fullName evidence="3">PemK-like protein</fullName>
    </recommendedName>
</protein>
<proteinExistence type="predicted"/>
<evidence type="ECO:0008006" key="3">
    <source>
        <dbReference type="Google" id="ProtNLM"/>
    </source>
</evidence>
<dbReference type="AlphaFoldDB" id="M0DGG3"/>
<organism evidence="1 2">
    <name type="scientific">Halorubrum distributum JCM 10247</name>
    <dbReference type="NCBI Taxonomy" id="1227486"/>
    <lineage>
        <taxon>Archaea</taxon>
        <taxon>Methanobacteriati</taxon>
        <taxon>Methanobacteriota</taxon>
        <taxon>Stenosarchaea group</taxon>
        <taxon>Halobacteria</taxon>
        <taxon>Halobacteriales</taxon>
        <taxon>Haloferacaceae</taxon>
        <taxon>Halorubrum</taxon>
        <taxon>Halorubrum distributum group</taxon>
    </lineage>
</organism>
<evidence type="ECO:0000313" key="1">
    <source>
        <dbReference type="EMBL" id="ELZ33822.1"/>
    </source>
</evidence>
<reference evidence="1 2" key="1">
    <citation type="journal article" date="2014" name="PLoS Genet.">
        <title>Phylogenetically driven sequencing of extremely halophilic archaea reveals strategies for static and dynamic osmo-response.</title>
        <authorList>
            <person name="Becker E.A."/>
            <person name="Seitzer P.M."/>
            <person name="Tritt A."/>
            <person name="Larsen D."/>
            <person name="Krusor M."/>
            <person name="Yao A.I."/>
            <person name="Wu D."/>
            <person name="Madern D."/>
            <person name="Eisen J.A."/>
            <person name="Darling A.E."/>
            <person name="Facciotti M.T."/>
        </authorList>
    </citation>
    <scope>NUCLEOTIDE SEQUENCE [LARGE SCALE GENOMIC DNA]</scope>
    <source>
        <strain evidence="1 2">JCM 10247</strain>
    </source>
</reference>